<dbReference type="InterPro" id="IPR027417">
    <property type="entry name" value="P-loop_NTPase"/>
</dbReference>
<dbReference type="SUPFAM" id="SSF52540">
    <property type="entry name" value="P-loop containing nucleoside triphosphate hydrolases"/>
    <property type="match status" value="1"/>
</dbReference>
<name>A0A7W9EV10_9SPHN</name>
<protein>
    <recommendedName>
        <fullName evidence="3">Helicase/UvrB N-terminal domain-containing protein</fullName>
    </recommendedName>
</protein>
<evidence type="ECO:0000313" key="2">
    <source>
        <dbReference type="Proteomes" id="UP000546200"/>
    </source>
</evidence>
<gene>
    <name evidence="1" type="ORF">FHS94_002691</name>
</gene>
<sequence length="771" mass="84979">MTSTTTSQTFYYVSALAGTGKTHSALRHAAQQVALGKKVAVATPSIALSAEWHRNAVALSLNVTLIDSSTQAAPWTALMNHLRTTPTSTGELLIITHKTLLTMAAEWPRAGDWHLIVDETFQPTEMSVPRLTTKHAIITDYLDVIALGSNSYLPVTVRHGFHGQAQAQMINKDEDGALAIANGVFRAVFDPHVDLFVDRNSWHQTVQNVSPRLLFGTLLKPSLLGGFRNVTVLAAMFEDTALYHAWKEQGVTWTPHKRITKALRYQTHGNGNLLTIEYLFERNWSKTFRDKTINKQLVYDQVLDIVEQRLGGQPYLYVPNLDEAEAASSKLSGQNISSVCHGLNTYSGTHRIAFLAALNPTSDTQRFQGQVVFTAGDKEAIRNACYHQSVYQAVMRTSLRNPDDKSPKHIVVMDRSAADYLAQFFPGATVLANPDTAGVKTTLGRPAIWDYKDQRRKVEQVRQKLIAEQNDVATETAWLSTFPTKLHAVGECVDGSVALIAEAYKSLMREPLGLDKAMNVHLSPTLFDPDKAEKTKRGKSNAFLISGIFLDNDGGTVTVDVFKEVLSDVRWIMTPTFTGSGRYRVYIPTSTPMTPQADQVVRKLLLQRFEDAGHPVAGSGFDTSKLNEASLFIRPGINPAGDTWLLDWFPDDIADPILNPLAMLEGVQGTDMRVFDALLPPETPKQVVVAGPVGGNRQARVDHALGEYQATCSGTGKRNNAFFVLALKLQRAGLARHEVEQHLRTVAAGEAKMVRRIKGVLTTIQSPKYAT</sequence>
<dbReference type="RefSeq" id="WP_184058565.1">
    <property type="nucleotide sequence ID" value="NZ_JACIJK010000008.1"/>
</dbReference>
<organism evidence="1 2">
    <name type="scientific">Sphingomonas aerophila</name>
    <dbReference type="NCBI Taxonomy" id="1344948"/>
    <lineage>
        <taxon>Bacteria</taxon>
        <taxon>Pseudomonadati</taxon>
        <taxon>Pseudomonadota</taxon>
        <taxon>Alphaproteobacteria</taxon>
        <taxon>Sphingomonadales</taxon>
        <taxon>Sphingomonadaceae</taxon>
        <taxon>Sphingomonas</taxon>
    </lineage>
</organism>
<comment type="caution">
    <text evidence="1">The sequence shown here is derived from an EMBL/GenBank/DDBJ whole genome shotgun (WGS) entry which is preliminary data.</text>
</comment>
<evidence type="ECO:0000313" key="1">
    <source>
        <dbReference type="EMBL" id="MBB5715834.1"/>
    </source>
</evidence>
<proteinExistence type="predicted"/>
<keyword evidence="2" id="KW-1185">Reference proteome</keyword>
<dbReference type="Proteomes" id="UP000546200">
    <property type="component" value="Unassembled WGS sequence"/>
</dbReference>
<dbReference type="Gene3D" id="3.40.50.300">
    <property type="entry name" value="P-loop containing nucleotide triphosphate hydrolases"/>
    <property type="match status" value="1"/>
</dbReference>
<dbReference type="AlphaFoldDB" id="A0A7W9EV10"/>
<accession>A0A7W9EV10</accession>
<reference evidence="1 2" key="1">
    <citation type="submission" date="2020-08" db="EMBL/GenBank/DDBJ databases">
        <title>Genomic Encyclopedia of Type Strains, Phase IV (KMG-IV): sequencing the most valuable type-strain genomes for metagenomic binning, comparative biology and taxonomic classification.</title>
        <authorList>
            <person name="Goeker M."/>
        </authorList>
    </citation>
    <scope>NUCLEOTIDE SEQUENCE [LARGE SCALE GENOMIC DNA]</scope>
    <source>
        <strain evidence="1 2">DSM 100044</strain>
    </source>
</reference>
<dbReference type="EMBL" id="JACIJK010000008">
    <property type="protein sequence ID" value="MBB5715834.1"/>
    <property type="molecule type" value="Genomic_DNA"/>
</dbReference>
<evidence type="ECO:0008006" key="3">
    <source>
        <dbReference type="Google" id="ProtNLM"/>
    </source>
</evidence>